<proteinExistence type="inferred from homology"/>
<evidence type="ECO:0000256" key="6">
    <source>
        <dbReference type="PROSITE-ProRule" id="PRU00646"/>
    </source>
</evidence>
<evidence type="ECO:0000256" key="3">
    <source>
        <dbReference type="ARBA" id="ARBA00022448"/>
    </source>
</evidence>
<dbReference type="OrthoDB" id="10260857at2759"/>
<dbReference type="PANTHER" id="PTHR13678:SF2">
    <property type="entry name" value="VACUOLAR PROTEIN SORTING-ASSOCIATED PROTEIN 37A"/>
    <property type="match status" value="1"/>
</dbReference>
<keyword evidence="4" id="KW-0967">Endosome</keyword>
<evidence type="ECO:0000256" key="4">
    <source>
        <dbReference type="ARBA" id="ARBA00022753"/>
    </source>
</evidence>
<protein>
    <recommendedName>
        <fullName evidence="8">VPS37 C-terminal domain-containing protein</fullName>
    </recommendedName>
</protein>
<dbReference type="Pfam" id="PF07200">
    <property type="entry name" value="Mod_r"/>
    <property type="match status" value="1"/>
</dbReference>
<organism evidence="9 10">
    <name type="scientific">Protea cynaroides</name>
    <dbReference type="NCBI Taxonomy" id="273540"/>
    <lineage>
        <taxon>Eukaryota</taxon>
        <taxon>Viridiplantae</taxon>
        <taxon>Streptophyta</taxon>
        <taxon>Embryophyta</taxon>
        <taxon>Tracheophyta</taxon>
        <taxon>Spermatophyta</taxon>
        <taxon>Magnoliopsida</taxon>
        <taxon>Proteales</taxon>
        <taxon>Proteaceae</taxon>
        <taxon>Protea</taxon>
    </lineage>
</organism>
<reference evidence="9" key="1">
    <citation type="journal article" date="2023" name="Plant J.">
        <title>The genome of the king protea, Protea cynaroides.</title>
        <authorList>
            <person name="Chang J."/>
            <person name="Duong T.A."/>
            <person name="Schoeman C."/>
            <person name="Ma X."/>
            <person name="Roodt D."/>
            <person name="Barker N."/>
            <person name="Li Z."/>
            <person name="Van de Peer Y."/>
            <person name="Mizrachi E."/>
        </authorList>
    </citation>
    <scope>NUCLEOTIDE SEQUENCE</scope>
    <source>
        <tissue evidence="9">Young leaves</tissue>
    </source>
</reference>
<dbReference type="InterPro" id="IPR009851">
    <property type="entry name" value="Mod_r"/>
</dbReference>
<dbReference type="InterPro" id="IPR029012">
    <property type="entry name" value="Helix_hairpin_bin_sf"/>
</dbReference>
<keyword evidence="3 6" id="KW-0813">Transport</keyword>
<comment type="similarity">
    <text evidence="2">Belongs to the VPS37 family.</text>
</comment>
<keyword evidence="7" id="KW-0175">Coiled coil</keyword>
<evidence type="ECO:0000256" key="7">
    <source>
        <dbReference type="SAM" id="Coils"/>
    </source>
</evidence>
<keyword evidence="5 6" id="KW-0653">Protein transport</keyword>
<keyword evidence="10" id="KW-1185">Reference proteome</keyword>
<dbReference type="EMBL" id="JAMYWD010000002">
    <property type="protein sequence ID" value="KAJ4977572.1"/>
    <property type="molecule type" value="Genomic_DNA"/>
</dbReference>
<dbReference type="Proteomes" id="UP001141806">
    <property type="component" value="Unassembled WGS sequence"/>
</dbReference>
<evidence type="ECO:0000313" key="9">
    <source>
        <dbReference type="EMBL" id="KAJ4977572.1"/>
    </source>
</evidence>
<evidence type="ECO:0000259" key="8">
    <source>
        <dbReference type="PROSITE" id="PS51314"/>
    </source>
</evidence>
<dbReference type="PROSITE" id="PS51314">
    <property type="entry name" value="VPS37_C"/>
    <property type="match status" value="1"/>
</dbReference>
<dbReference type="SUPFAM" id="SSF140111">
    <property type="entry name" value="Endosomal sorting complex assembly domain"/>
    <property type="match status" value="1"/>
</dbReference>
<evidence type="ECO:0000256" key="5">
    <source>
        <dbReference type="ARBA" id="ARBA00022927"/>
    </source>
</evidence>
<dbReference type="GO" id="GO:0000813">
    <property type="term" value="C:ESCRT I complex"/>
    <property type="evidence" value="ECO:0007669"/>
    <property type="project" value="UniProtKB-ARBA"/>
</dbReference>
<comment type="subcellular location">
    <subcellularLocation>
        <location evidence="1">Endosome</location>
    </subcellularLocation>
</comment>
<dbReference type="GO" id="GO:0043162">
    <property type="term" value="P:ubiquitin-dependent protein catabolic process via the multivesicular body sorting pathway"/>
    <property type="evidence" value="ECO:0007669"/>
    <property type="project" value="TreeGrafter"/>
</dbReference>
<comment type="caution">
    <text evidence="9">The sequence shown here is derived from an EMBL/GenBank/DDBJ whole genome shotgun (WGS) entry which is preliminary data.</text>
</comment>
<dbReference type="InterPro" id="IPR037202">
    <property type="entry name" value="ESCRT_assembly_dom"/>
</dbReference>
<evidence type="ECO:0000256" key="2">
    <source>
        <dbReference type="ARBA" id="ARBA00007617"/>
    </source>
</evidence>
<evidence type="ECO:0000313" key="10">
    <source>
        <dbReference type="Proteomes" id="UP001141806"/>
    </source>
</evidence>
<accession>A0A9Q0KVG4</accession>
<name>A0A9Q0KVG4_9MAGN</name>
<dbReference type="GO" id="GO:0006623">
    <property type="term" value="P:protein targeting to vacuole"/>
    <property type="evidence" value="ECO:0007669"/>
    <property type="project" value="TreeGrafter"/>
</dbReference>
<feature type="domain" description="VPS37 C-terminal" evidence="8">
    <location>
        <begin position="72"/>
        <end position="151"/>
    </location>
</feature>
<sequence length="151" mass="17715">MQSDRNVFLTKHPSHTNVLVSAIAILSSSILRDELRRETLQLTRENLEKQPRILELTNQCRIIRTTELAAAKEKLNELEKQKEETMRYSPSMLLHRLQDAMNKAEEETDALHQQLLEREIDMGVFVQKYKRLRTTYHRLVLTQLAAKTSFV</sequence>
<gene>
    <name evidence="9" type="ORF">NE237_008352</name>
</gene>
<feature type="coiled-coil region" evidence="7">
    <location>
        <begin position="30"/>
        <end position="117"/>
    </location>
</feature>
<dbReference type="AlphaFoldDB" id="A0A9Q0KVG4"/>
<dbReference type="GO" id="GO:0006612">
    <property type="term" value="P:protein targeting to membrane"/>
    <property type="evidence" value="ECO:0007669"/>
    <property type="project" value="TreeGrafter"/>
</dbReference>
<evidence type="ECO:0000256" key="1">
    <source>
        <dbReference type="ARBA" id="ARBA00004177"/>
    </source>
</evidence>
<dbReference type="Gene3D" id="1.10.287.660">
    <property type="entry name" value="Helix hairpin bin"/>
    <property type="match status" value="1"/>
</dbReference>
<dbReference type="PANTHER" id="PTHR13678">
    <property type="entry name" value="VACUOLAR PROTEIN SORTING-ASSOCIATED PROTEIN 37"/>
    <property type="match status" value="1"/>
</dbReference>